<dbReference type="SUPFAM" id="SSF52540">
    <property type="entry name" value="P-loop containing nucleoside triphosphate hydrolases"/>
    <property type="match status" value="1"/>
</dbReference>
<reference evidence="15 16" key="1">
    <citation type="submission" date="2021-10" db="EMBL/GenBank/DDBJ databases">
        <title>Alishewanella koreense sp. nov. isolated from seawater of southwestern coast in South Korea and the proposal for the reclassification of Rheinheimera perlucida and Rheinheimera tuosuensis as Arsukibacterium perlucida and Arsukibacterium tuosuensis.</title>
        <authorList>
            <person name="Kim K.H."/>
            <person name="Ruan W."/>
            <person name="Kim K.R."/>
            <person name="Baek J.H."/>
            <person name="Jeon C.O."/>
        </authorList>
    </citation>
    <scope>NUCLEOTIDE SEQUENCE [LARGE SCALE GENOMIC DNA]</scope>
    <source>
        <strain evidence="15 16">16-MA</strain>
    </source>
</reference>
<evidence type="ECO:0000313" key="15">
    <source>
        <dbReference type="EMBL" id="MCB5225928.1"/>
    </source>
</evidence>
<keyword evidence="14" id="KW-0812">Transmembrane</keyword>
<evidence type="ECO:0000256" key="10">
    <source>
        <dbReference type="ARBA" id="ARBA00022840"/>
    </source>
</evidence>
<evidence type="ECO:0000256" key="13">
    <source>
        <dbReference type="HAMAP-Rule" id="MF_00409"/>
    </source>
</evidence>
<evidence type="ECO:0000256" key="5">
    <source>
        <dbReference type="ARBA" id="ARBA00022516"/>
    </source>
</evidence>
<keyword evidence="6 13" id="KW-0441">Lipid A biosynthesis</keyword>
<evidence type="ECO:0000256" key="3">
    <source>
        <dbReference type="ARBA" id="ARBA00012071"/>
    </source>
</evidence>
<comment type="caution">
    <text evidence="15">The sequence shown here is derived from an EMBL/GenBank/DDBJ whole genome shotgun (WGS) entry which is preliminary data.</text>
</comment>
<dbReference type="Proteomes" id="UP000633814">
    <property type="component" value="Unassembled WGS sequence"/>
</dbReference>
<comment type="pathway">
    <text evidence="2 13">Glycolipid biosynthesis; lipid IV(A) biosynthesis; lipid IV(A) from (3R)-3-hydroxytetradecanoyl-[acyl-carrier-protein] and UDP-N-acetyl-alpha-D-glucosamine: step 6/6.</text>
</comment>
<dbReference type="RefSeq" id="WP_226750023.1">
    <property type="nucleotide sequence ID" value="NZ_JAEINI020000002.1"/>
</dbReference>
<dbReference type="GO" id="GO:0009029">
    <property type="term" value="F:lipid-A 4'-kinase activity"/>
    <property type="evidence" value="ECO:0007669"/>
    <property type="project" value="UniProtKB-EC"/>
</dbReference>
<evidence type="ECO:0000256" key="11">
    <source>
        <dbReference type="ARBA" id="ARBA00023098"/>
    </source>
</evidence>
<evidence type="ECO:0000256" key="4">
    <source>
        <dbReference type="ARBA" id="ARBA00016436"/>
    </source>
</evidence>
<evidence type="ECO:0000256" key="14">
    <source>
        <dbReference type="SAM" id="Phobius"/>
    </source>
</evidence>
<evidence type="ECO:0000256" key="6">
    <source>
        <dbReference type="ARBA" id="ARBA00022556"/>
    </source>
</evidence>
<organism evidence="15 16">
    <name type="scientific">Alishewanella maricola</name>
    <dbReference type="NCBI Taxonomy" id="2795740"/>
    <lineage>
        <taxon>Bacteria</taxon>
        <taxon>Pseudomonadati</taxon>
        <taxon>Pseudomonadota</taxon>
        <taxon>Gammaproteobacteria</taxon>
        <taxon>Alteromonadales</taxon>
        <taxon>Alteromonadaceae</taxon>
        <taxon>Alishewanella</taxon>
    </lineage>
</organism>
<keyword evidence="16" id="KW-1185">Reference proteome</keyword>
<evidence type="ECO:0000256" key="8">
    <source>
        <dbReference type="ARBA" id="ARBA00022741"/>
    </source>
</evidence>
<evidence type="ECO:0000256" key="9">
    <source>
        <dbReference type="ARBA" id="ARBA00022777"/>
    </source>
</evidence>
<dbReference type="Pfam" id="PF02606">
    <property type="entry name" value="LpxK"/>
    <property type="match status" value="1"/>
</dbReference>
<keyword evidence="8 13" id="KW-0547">Nucleotide-binding</keyword>
<comment type="similarity">
    <text evidence="13">Belongs to the LpxK family.</text>
</comment>
<comment type="catalytic activity">
    <reaction evidence="13">
        <text>a lipid A disaccharide + ATP = a lipid IVA + ADP + H(+)</text>
        <dbReference type="Rhea" id="RHEA:67840"/>
        <dbReference type="ChEBI" id="CHEBI:15378"/>
        <dbReference type="ChEBI" id="CHEBI:30616"/>
        <dbReference type="ChEBI" id="CHEBI:176343"/>
        <dbReference type="ChEBI" id="CHEBI:176425"/>
        <dbReference type="ChEBI" id="CHEBI:456216"/>
        <dbReference type="EC" id="2.7.1.130"/>
    </reaction>
</comment>
<feature type="binding site" evidence="13">
    <location>
        <begin position="57"/>
        <end position="64"/>
    </location>
    <ligand>
        <name>ATP</name>
        <dbReference type="ChEBI" id="CHEBI:30616"/>
    </ligand>
</feature>
<dbReference type="HAMAP" id="MF_00409">
    <property type="entry name" value="LpxK"/>
    <property type="match status" value="1"/>
</dbReference>
<keyword evidence="11 13" id="KW-0443">Lipid metabolism</keyword>
<dbReference type="NCBIfam" id="TIGR00682">
    <property type="entry name" value="lpxK"/>
    <property type="match status" value="1"/>
</dbReference>
<evidence type="ECO:0000313" key="16">
    <source>
        <dbReference type="Proteomes" id="UP000633814"/>
    </source>
</evidence>
<keyword evidence="14" id="KW-1133">Transmembrane helix</keyword>
<evidence type="ECO:0000256" key="1">
    <source>
        <dbReference type="ARBA" id="ARBA00002274"/>
    </source>
</evidence>
<comment type="function">
    <text evidence="1 13">Transfers the gamma-phosphate of ATP to the 4'-position of a tetraacyldisaccharide 1-phosphate intermediate (termed DS-1-P) to form tetraacyldisaccharide 1,4'-bis-phosphate (lipid IVA).</text>
</comment>
<evidence type="ECO:0000256" key="2">
    <source>
        <dbReference type="ARBA" id="ARBA00004870"/>
    </source>
</evidence>
<dbReference type="EMBL" id="JAEINI020000002">
    <property type="protein sequence ID" value="MCB5225928.1"/>
    <property type="molecule type" value="Genomic_DNA"/>
</dbReference>
<dbReference type="InterPro" id="IPR027417">
    <property type="entry name" value="P-loop_NTPase"/>
</dbReference>
<proteinExistence type="inferred from homology"/>
<protein>
    <recommendedName>
        <fullName evidence="4 13">Tetraacyldisaccharide 4'-kinase</fullName>
        <ecNumber evidence="3 13">2.7.1.130</ecNumber>
    </recommendedName>
    <alternativeName>
        <fullName evidence="12 13">Lipid A 4'-kinase</fullName>
    </alternativeName>
</protein>
<gene>
    <name evidence="13 15" type="primary">lpxK</name>
    <name evidence="15" type="ORF">JAO78_003780</name>
</gene>
<keyword evidence="7 13" id="KW-0808">Transferase</keyword>
<dbReference type="PANTHER" id="PTHR42724">
    <property type="entry name" value="TETRAACYLDISACCHARIDE 4'-KINASE"/>
    <property type="match status" value="1"/>
</dbReference>
<dbReference type="EC" id="2.7.1.130" evidence="3 13"/>
<feature type="transmembrane region" description="Helical" evidence="14">
    <location>
        <begin position="13"/>
        <end position="31"/>
    </location>
</feature>
<keyword evidence="10 13" id="KW-0067">ATP-binding</keyword>
<accession>A0ABS8C172</accession>
<sequence length="332" mass="36694">MTALERGWYQGRWWCYLLAPFSLLFWLLSTLRRTLFRRGIKRHYRLTVPVIVVGNITVGGTGKTPFTLWLCQLLREQGFTPGIISRGYGVKLTAPRLVTANCMANQVGDEPLLLAQRSGCPVVVYPDRVSAGQHLLSRCPDVDIIISDDGLQHYRLARDLEIVLIDGQRGLGNGWLLPAGPLRELPSRLASVDFTVANSGPLDGVDGHMTLTVVAARPLLAEQPALAMSTSVQLVAAIGNPARFARSAQEAGFNIAGQHFFADHHPFSPDDFTDLTPPLLMTEKDAVKCRSFAKSGWYYLAVQARLDPQFTEQLSKKLNLLRSQYGHESGID</sequence>
<evidence type="ECO:0000256" key="12">
    <source>
        <dbReference type="ARBA" id="ARBA00029757"/>
    </source>
</evidence>
<name>A0ABS8C172_9ALTE</name>
<evidence type="ECO:0000256" key="7">
    <source>
        <dbReference type="ARBA" id="ARBA00022679"/>
    </source>
</evidence>
<keyword evidence="14" id="KW-0472">Membrane</keyword>
<dbReference type="InterPro" id="IPR003758">
    <property type="entry name" value="LpxK"/>
</dbReference>
<keyword evidence="5 13" id="KW-0444">Lipid biosynthesis</keyword>
<dbReference type="PANTHER" id="PTHR42724:SF1">
    <property type="entry name" value="TETRAACYLDISACCHARIDE 4'-KINASE, MITOCHONDRIAL-RELATED"/>
    <property type="match status" value="1"/>
</dbReference>
<keyword evidence="9 13" id="KW-0418">Kinase</keyword>